<dbReference type="Proteomes" id="UP000610293">
    <property type="component" value="Unassembled WGS sequence"/>
</dbReference>
<evidence type="ECO:0000313" key="3">
    <source>
        <dbReference type="Proteomes" id="UP000610293"/>
    </source>
</evidence>
<dbReference type="EMBL" id="JACYNJ010000021">
    <property type="protein sequence ID" value="MBD8273022.1"/>
    <property type="molecule type" value="Genomic_DNA"/>
</dbReference>
<dbReference type="InterPro" id="IPR036736">
    <property type="entry name" value="ACP-like_sf"/>
</dbReference>
<dbReference type="NCBIfam" id="NF005502">
    <property type="entry name" value="PRK07117.1"/>
    <property type="match status" value="1"/>
</dbReference>
<organism evidence="2 3">
    <name type="scientific">Pseudomonas fluorescens</name>
    <dbReference type="NCBI Taxonomy" id="294"/>
    <lineage>
        <taxon>Bacteria</taxon>
        <taxon>Pseudomonadati</taxon>
        <taxon>Pseudomonadota</taxon>
        <taxon>Gammaproteobacteria</taxon>
        <taxon>Pseudomonadales</taxon>
        <taxon>Pseudomonadaceae</taxon>
        <taxon>Pseudomonas</taxon>
    </lineage>
</organism>
<dbReference type="PROSITE" id="PS50075">
    <property type="entry name" value="CARRIER"/>
    <property type="match status" value="1"/>
</dbReference>
<dbReference type="RefSeq" id="WP_181283976.1">
    <property type="nucleotide sequence ID" value="NZ_JACYNJ010000021.1"/>
</dbReference>
<feature type="domain" description="Carrier" evidence="1">
    <location>
        <begin position="1"/>
        <end position="78"/>
    </location>
</feature>
<evidence type="ECO:0000313" key="2">
    <source>
        <dbReference type="EMBL" id="MBD8273022.1"/>
    </source>
</evidence>
<sequence length="78" mass="8582">MTQADVFDLIVKHTRETLPELAQPIGQDDRLVDLGANSMDRADIVAMTLSALGLRMPMVQTQQARNIGELAKLLHGKL</sequence>
<comment type="caution">
    <text evidence="2">The sequence shown here is derived from an EMBL/GenBank/DDBJ whole genome shotgun (WGS) entry which is preliminary data.</text>
</comment>
<evidence type="ECO:0000259" key="1">
    <source>
        <dbReference type="PROSITE" id="PS50075"/>
    </source>
</evidence>
<protein>
    <submittedName>
        <fullName evidence="2">Acyl carrier protein</fullName>
    </submittedName>
</protein>
<name>A0AAE2U547_PSEFL</name>
<dbReference type="Gene3D" id="1.10.1200.10">
    <property type="entry name" value="ACP-like"/>
    <property type="match status" value="1"/>
</dbReference>
<dbReference type="InterPro" id="IPR009081">
    <property type="entry name" value="PP-bd_ACP"/>
</dbReference>
<gene>
    <name evidence="2" type="ORF">IFU03_25045</name>
</gene>
<dbReference type="Pfam" id="PF00550">
    <property type="entry name" value="PP-binding"/>
    <property type="match status" value="1"/>
</dbReference>
<proteinExistence type="predicted"/>
<accession>A0AAE2U547</accession>
<reference evidence="2" key="1">
    <citation type="journal article" date="2020" name="FEMS Microbiol. Ecol.">
        <title>Temporal dynamics of bacterial communities during seed development and maturation.</title>
        <authorList>
            <person name="Chesneau G."/>
            <person name="Torres-Cortes G."/>
            <person name="Briand M."/>
            <person name="Darrasse A."/>
            <person name="Preveaux A."/>
            <person name="Marais C."/>
            <person name="Jacques M.A."/>
            <person name="Shade A."/>
            <person name="Barret M."/>
        </authorList>
    </citation>
    <scope>NUCLEOTIDE SEQUENCE</scope>
    <source>
        <strain evidence="2">CFBP13533</strain>
    </source>
</reference>
<dbReference type="SUPFAM" id="SSF47336">
    <property type="entry name" value="ACP-like"/>
    <property type="match status" value="1"/>
</dbReference>
<dbReference type="AlphaFoldDB" id="A0AAE2U547"/>